<dbReference type="GeneID" id="18930796"/>
<accession>F4S2C5</accession>
<gene>
    <name evidence="3" type="ORF">MELLADRAFT_67247</name>
</gene>
<dbReference type="RefSeq" id="XP_007415500.1">
    <property type="nucleotide sequence ID" value="XM_007415438.1"/>
</dbReference>
<feature type="region of interest" description="Disordered" evidence="1">
    <location>
        <begin position="151"/>
        <end position="201"/>
    </location>
</feature>
<keyword evidence="4" id="KW-1185">Reference proteome</keyword>
<dbReference type="EMBL" id="GL883140">
    <property type="protein sequence ID" value="EGG01150.1"/>
    <property type="molecule type" value="Genomic_DNA"/>
</dbReference>
<protein>
    <recommendedName>
        <fullName evidence="5">Secreted protein</fullName>
    </recommendedName>
</protein>
<evidence type="ECO:0000256" key="1">
    <source>
        <dbReference type="SAM" id="MobiDB-lite"/>
    </source>
</evidence>
<evidence type="ECO:0000313" key="4">
    <source>
        <dbReference type="Proteomes" id="UP000001072"/>
    </source>
</evidence>
<keyword evidence="2" id="KW-0732">Signal</keyword>
<dbReference type="KEGG" id="mlr:MELLADRAFT_67247"/>
<dbReference type="HOGENOM" id="CLU_407139_0_0_1"/>
<dbReference type="AlphaFoldDB" id="F4S2C5"/>
<feature type="signal peptide" evidence="2">
    <location>
        <begin position="1"/>
        <end position="24"/>
    </location>
</feature>
<reference evidence="4" key="1">
    <citation type="journal article" date="2011" name="Proc. Natl. Acad. Sci. U.S.A.">
        <title>Obligate biotrophy features unraveled by the genomic analysis of rust fungi.</title>
        <authorList>
            <person name="Duplessis S."/>
            <person name="Cuomo C.A."/>
            <person name="Lin Y.-C."/>
            <person name="Aerts A."/>
            <person name="Tisserant E."/>
            <person name="Veneault-Fourrey C."/>
            <person name="Joly D.L."/>
            <person name="Hacquard S."/>
            <person name="Amselem J."/>
            <person name="Cantarel B.L."/>
            <person name="Chiu R."/>
            <person name="Coutinho P.M."/>
            <person name="Feau N."/>
            <person name="Field M."/>
            <person name="Frey P."/>
            <person name="Gelhaye E."/>
            <person name="Goldberg J."/>
            <person name="Grabherr M.G."/>
            <person name="Kodira C.D."/>
            <person name="Kohler A."/>
            <person name="Kuees U."/>
            <person name="Lindquist E.A."/>
            <person name="Lucas S.M."/>
            <person name="Mago R."/>
            <person name="Mauceli E."/>
            <person name="Morin E."/>
            <person name="Murat C."/>
            <person name="Pangilinan J.L."/>
            <person name="Park R."/>
            <person name="Pearson M."/>
            <person name="Quesneville H."/>
            <person name="Rouhier N."/>
            <person name="Sakthikumar S."/>
            <person name="Salamov A.A."/>
            <person name="Schmutz J."/>
            <person name="Selles B."/>
            <person name="Shapiro H."/>
            <person name="Tanguay P."/>
            <person name="Tuskan G.A."/>
            <person name="Henrissat B."/>
            <person name="Van de Peer Y."/>
            <person name="Rouze P."/>
            <person name="Ellis J.G."/>
            <person name="Dodds P.N."/>
            <person name="Schein J.E."/>
            <person name="Zhong S."/>
            <person name="Hamelin R.C."/>
            <person name="Grigoriev I.V."/>
            <person name="Szabo L.J."/>
            <person name="Martin F."/>
        </authorList>
    </citation>
    <scope>NUCLEOTIDE SEQUENCE [LARGE SCALE GENOMIC DNA]</scope>
    <source>
        <strain evidence="4">98AG31 / pathotype 3-4-7</strain>
    </source>
</reference>
<feature type="chain" id="PRO_5003315716" description="Secreted protein" evidence="2">
    <location>
        <begin position="25"/>
        <end position="675"/>
    </location>
</feature>
<sequence>MQRAVFLPIINILIVCYSFHVVRAPINPSFTKPHQLEPKTTESIESIGNCEHHFKSSNIPTEDHEANAELSTHLKDNEDVLMENTDAAALEYLTSHPESDTILFWNNFSQEMSTILGSMDSENIIQSPDQTESRGMTTSTHFPFLEAQHTTVDEDSNVGSLKGNQFDSSASSSDPRMFQDSHNIKQQKQKPKLIGVQHKAHISKKKGKSKSRFQVLKNLPKIEEVEEELQYSHFQSRSVANLLKSKGMLALWHNYEVSRQIDVFFHNLDSIFYSILWSSSIIPCTPYHVKVAIHRVKKDVVIAFFGGLSLIRQRSQKDVPIKDLVSDGWVYLQDYLHQVFYPGQNKISTLSLLFNNDVDDLSSPSYLPRYMLNLDKYSPVQPSHIAALISNWTKYYIFEPTQCKIEFSTHSFLSEILSEAELRGKRILTPRLIKKKQKPSLPTLEFSISMLPHLSELELSKLKEYKGNRPANYLAVIGMSALTKHTDILTSTQIFFGCLERDMNQSLIEGIHSIGGPLRKDLIFDSKKIQDVIKAIKSFMVPAFLGVLVVLHYNQLTDQVMEILLKTGWEILQDYFSKWRNCFHEDPSSILLTKEEKLSHEVDWYHAKDTLHYFSQSRVKKNFPMDPVWFVLELWYETIIQKRDSWVHDKIEFEPSLPNQDVYHKFLACLKKYNS</sequence>
<dbReference type="Proteomes" id="UP000001072">
    <property type="component" value="Unassembled WGS sequence"/>
</dbReference>
<dbReference type="OrthoDB" id="10468298at2759"/>
<evidence type="ECO:0000256" key="2">
    <source>
        <dbReference type="SAM" id="SignalP"/>
    </source>
</evidence>
<feature type="compositionally biased region" description="Polar residues" evidence="1">
    <location>
        <begin position="157"/>
        <end position="176"/>
    </location>
</feature>
<proteinExistence type="predicted"/>
<organism evidence="4">
    <name type="scientific">Melampsora larici-populina (strain 98AG31 / pathotype 3-4-7)</name>
    <name type="common">Poplar leaf rust fungus</name>
    <dbReference type="NCBI Taxonomy" id="747676"/>
    <lineage>
        <taxon>Eukaryota</taxon>
        <taxon>Fungi</taxon>
        <taxon>Dikarya</taxon>
        <taxon>Basidiomycota</taxon>
        <taxon>Pucciniomycotina</taxon>
        <taxon>Pucciniomycetes</taxon>
        <taxon>Pucciniales</taxon>
        <taxon>Melampsoraceae</taxon>
        <taxon>Melampsora</taxon>
    </lineage>
</organism>
<evidence type="ECO:0000313" key="3">
    <source>
        <dbReference type="EMBL" id="EGG01150.1"/>
    </source>
</evidence>
<dbReference type="VEuPathDB" id="FungiDB:MELLADRAFT_67247"/>
<dbReference type="InParanoid" id="F4S2C5"/>
<evidence type="ECO:0008006" key="5">
    <source>
        <dbReference type="Google" id="ProtNLM"/>
    </source>
</evidence>
<name>F4S2C5_MELLP</name>